<dbReference type="RefSeq" id="WP_028106220.1">
    <property type="nucleotide sequence ID" value="NZ_LVVL01000001.1"/>
</dbReference>
<feature type="domain" description="ABC transporter" evidence="5">
    <location>
        <begin position="2"/>
        <end position="227"/>
    </location>
</feature>
<dbReference type="InterPro" id="IPR027417">
    <property type="entry name" value="P-loop_NTPase"/>
</dbReference>
<dbReference type="Gene3D" id="3.40.50.300">
    <property type="entry name" value="P-loop containing nucleotide triphosphate hydrolases"/>
    <property type="match status" value="1"/>
</dbReference>
<dbReference type="PANTHER" id="PTHR43335:SF11">
    <property type="entry name" value="ABC TRANSPORTER RELATED"/>
    <property type="match status" value="1"/>
</dbReference>
<comment type="caution">
    <text evidence="6">The sequence shown here is derived from an EMBL/GenBank/DDBJ whole genome shotgun (WGS) entry which is preliminary data.</text>
</comment>
<reference evidence="6 7" key="1">
    <citation type="submission" date="2016-03" db="EMBL/GenBank/DDBJ databases">
        <authorList>
            <person name="Cho S.-Y."/>
            <person name="Lim S."/>
            <person name="Kim H."/>
            <person name="Soh E.H."/>
            <person name="Moon J.S."/>
        </authorList>
    </citation>
    <scope>NUCLEOTIDE SEQUENCE [LARGE SCALE GENOMIC DNA]</scope>
    <source>
        <strain evidence="6 7">KCTC 3810</strain>
    </source>
</reference>
<dbReference type="PROSITE" id="PS50893">
    <property type="entry name" value="ABC_TRANSPORTER_2"/>
    <property type="match status" value="1"/>
</dbReference>
<dbReference type="EMBL" id="LVVL01000001">
    <property type="protein sequence ID" value="OAN15376.1"/>
    <property type="molecule type" value="Genomic_DNA"/>
</dbReference>
<keyword evidence="2" id="KW-0813">Transport</keyword>
<dbReference type="InterPro" id="IPR017871">
    <property type="entry name" value="ABC_transporter-like_CS"/>
</dbReference>
<accession>A0ABX2VCF0</accession>
<evidence type="ECO:0000256" key="2">
    <source>
        <dbReference type="ARBA" id="ARBA00022448"/>
    </source>
</evidence>
<dbReference type="CDD" id="cd03230">
    <property type="entry name" value="ABC_DR_subfamily_A"/>
    <property type="match status" value="1"/>
</dbReference>
<evidence type="ECO:0000256" key="4">
    <source>
        <dbReference type="ARBA" id="ARBA00022840"/>
    </source>
</evidence>
<dbReference type="SMART" id="SM00382">
    <property type="entry name" value="AAA"/>
    <property type="match status" value="1"/>
</dbReference>
<dbReference type="InterPro" id="IPR003593">
    <property type="entry name" value="AAA+_ATPase"/>
</dbReference>
<evidence type="ECO:0000256" key="3">
    <source>
        <dbReference type="ARBA" id="ARBA00022741"/>
    </source>
</evidence>
<dbReference type="PANTHER" id="PTHR43335">
    <property type="entry name" value="ABC TRANSPORTER, ATP-BINDING PROTEIN"/>
    <property type="match status" value="1"/>
</dbReference>
<keyword evidence="7" id="KW-1185">Reference proteome</keyword>
<dbReference type="GO" id="GO:0005524">
    <property type="term" value="F:ATP binding"/>
    <property type="evidence" value="ECO:0007669"/>
    <property type="project" value="UniProtKB-KW"/>
</dbReference>
<sequence>MIIIDNLHKTLENRKILKGINLSIAENECVGLIGPNGAGKTTLIKCMTGILSYENGSIRMDSQPIEQHKKDIGYLSQYTDFKAWMTCRESLLFFGQLSGLEKKLVQKRIPTLLEEVGLFGKDHFKVEQLSGGMKQRLGVAQAILHNPRLLILDEPMSSLDPIGRNEMKKLMERLKLHTTILISTHILDDTGEICDRYIIMKNGQVIGNINSQLQHVDRRKVLLQVKDMKNIDRLKMHSDFESVQFLSPHTILLSGDKEFVLKNVIKACTAQSIEVITIGFHQKDLEQVFIEMVSEI</sequence>
<keyword evidence="3" id="KW-0547">Nucleotide-binding</keyword>
<keyword evidence="4 6" id="KW-0067">ATP-binding</keyword>
<evidence type="ECO:0000313" key="6">
    <source>
        <dbReference type="EMBL" id="OAN15376.1"/>
    </source>
</evidence>
<comment type="similarity">
    <text evidence="1">Belongs to the ABC transporter superfamily.</text>
</comment>
<proteinExistence type="inferred from homology"/>
<dbReference type="SUPFAM" id="SSF52540">
    <property type="entry name" value="P-loop containing nucleoside triphosphate hydrolases"/>
    <property type="match status" value="1"/>
</dbReference>
<evidence type="ECO:0000259" key="5">
    <source>
        <dbReference type="PROSITE" id="PS50893"/>
    </source>
</evidence>
<name>A0ABX2VCF0_9BACL</name>
<dbReference type="PROSITE" id="PS00211">
    <property type="entry name" value="ABC_TRANSPORTER_1"/>
    <property type="match status" value="1"/>
</dbReference>
<evidence type="ECO:0000256" key="1">
    <source>
        <dbReference type="ARBA" id="ARBA00005417"/>
    </source>
</evidence>
<protein>
    <submittedName>
        <fullName evidence="6">ABC transporter ATP-binding protein</fullName>
    </submittedName>
</protein>
<dbReference type="Proteomes" id="UP000078447">
    <property type="component" value="Unassembled WGS sequence"/>
</dbReference>
<dbReference type="InterPro" id="IPR003439">
    <property type="entry name" value="ABC_transporter-like_ATP-bd"/>
</dbReference>
<organism evidence="6 7">
    <name type="scientific">Exiguobacterium undae</name>
    <dbReference type="NCBI Taxonomy" id="169177"/>
    <lineage>
        <taxon>Bacteria</taxon>
        <taxon>Bacillati</taxon>
        <taxon>Bacillota</taxon>
        <taxon>Bacilli</taxon>
        <taxon>Bacillales</taxon>
        <taxon>Bacillales Family XII. Incertae Sedis</taxon>
        <taxon>Exiguobacterium</taxon>
    </lineage>
</organism>
<dbReference type="Pfam" id="PF00005">
    <property type="entry name" value="ABC_tran"/>
    <property type="match status" value="1"/>
</dbReference>
<evidence type="ECO:0000313" key="7">
    <source>
        <dbReference type="Proteomes" id="UP000078447"/>
    </source>
</evidence>
<gene>
    <name evidence="6" type="ORF">A3783_05425</name>
</gene>